<sequence length="606" mass="66040">MPLIERRDQDFLLHEVFSVSEFSKHEKFADFNKKTCDMIITEARNLAIKEILPTNKLADKENGHPEAVKLENGQVKVPPSFHKPYKLFCDGQWLAMCDDPEFGGQGMPHLLAMAAGEYFTSANCSFMMYPGLTHGCGNILATFGTEKQKQLYVKNIFTGKWGGTMCLTEAVAGSDVGALETVAIDQGDGTYKIKGNKIFISGGDSDLVENMVHPVLARIEGAPAGTKGISLFLVPKYRVNDDGSMGEFNDVETVGIEEKMGIHGNATCTLAFGSKDNCIGELIGEPNKGMKYMFLMMNEARQGVAMQGLGFATASYCNAIQYAKERIQGPNLMKAVLEGDLTGVPIIQHPDVRRMLMSMKAYVEGCRFLVYYLNSCFDKATVTDSDDEKTKWEGLIEILTPIAKSYCTDKAVEVASTGIQVYGGYGFIEEYPQAQHYRDAKITAIYEGTNGIQAMDLLGRKLGMRKGKPIMDLMGEVNATVAKAREAGLEKIADSLQAALNKLGEVAMTLGAAAMSEKALDAFASATPFLEVAGDLVMAWAWAERAAAAKKAIEGAKKKDVPFYEGQIATAKYFYEQLLPTAVGKMDSVKNLTGAIMEIPEEAFVG</sequence>
<dbReference type="InterPro" id="IPR036250">
    <property type="entry name" value="AcylCo_DH-like_C"/>
</dbReference>
<organism evidence="12 13">
    <name type="scientific">Desulfobotulus alkaliphilus</name>
    <dbReference type="NCBI Taxonomy" id="622671"/>
    <lineage>
        <taxon>Bacteria</taxon>
        <taxon>Pseudomonadati</taxon>
        <taxon>Thermodesulfobacteriota</taxon>
        <taxon>Desulfobacteria</taxon>
        <taxon>Desulfobacterales</taxon>
        <taxon>Desulfobacteraceae</taxon>
        <taxon>Desulfobotulus</taxon>
    </lineage>
</organism>
<dbReference type="InterPro" id="IPR013786">
    <property type="entry name" value="AcylCoA_DH/ox_N"/>
</dbReference>
<dbReference type="PROSITE" id="PS00072">
    <property type="entry name" value="ACYL_COA_DH_1"/>
    <property type="match status" value="1"/>
</dbReference>
<evidence type="ECO:0000256" key="1">
    <source>
        <dbReference type="ARBA" id="ARBA00001974"/>
    </source>
</evidence>
<dbReference type="Pfam" id="PF02770">
    <property type="entry name" value="Acyl-CoA_dh_M"/>
    <property type="match status" value="1"/>
</dbReference>
<dbReference type="InterPro" id="IPR006091">
    <property type="entry name" value="Acyl-CoA_Oxase/DH_mid-dom"/>
</dbReference>
<proteinExistence type="inferred from homology"/>
<dbReference type="InterPro" id="IPR025878">
    <property type="entry name" value="Acyl-CoA_dh-like_C_dom"/>
</dbReference>
<dbReference type="EMBL" id="VLLC01000002">
    <property type="protein sequence ID" value="TWI76831.1"/>
    <property type="molecule type" value="Genomic_DNA"/>
</dbReference>
<gene>
    <name evidence="12" type="ORF">LZ24_00453</name>
</gene>
<dbReference type="InterPro" id="IPR009075">
    <property type="entry name" value="AcylCo_DH/oxidase_C"/>
</dbReference>
<feature type="domain" description="Acetyl-CoA dehydrogenase-like C-terminal" evidence="11">
    <location>
        <begin position="473"/>
        <end position="600"/>
    </location>
</feature>
<dbReference type="OrthoDB" id="9765339at2"/>
<dbReference type="InterPro" id="IPR006089">
    <property type="entry name" value="Acyl-CoA_DH_CS"/>
</dbReference>
<keyword evidence="6 7" id="KW-0560">Oxidoreductase</keyword>
<protein>
    <recommendedName>
        <fullName evidence="14">Alkylation response protein AidB-like acyl-CoA dehydrogenase</fullName>
    </recommendedName>
</protein>
<dbReference type="Gene3D" id="2.40.110.10">
    <property type="entry name" value="Butyryl-CoA Dehydrogenase, subunit A, domain 2"/>
    <property type="match status" value="1"/>
</dbReference>
<evidence type="ECO:0000256" key="3">
    <source>
        <dbReference type="ARBA" id="ARBA00011881"/>
    </source>
</evidence>
<dbReference type="RefSeq" id="WP_144681894.1">
    <property type="nucleotide sequence ID" value="NZ_VLLC01000002.1"/>
</dbReference>
<evidence type="ECO:0000256" key="5">
    <source>
        <dbReference type="ARBA" id="ARBA00022827"/>
    </source>
</evidence>
<comment type="subunit">
    <text evidence="3">Homotetramer.</text>
</comment>
<dbReference type="PANTHER" id="PTHR42803">
    <property type="entry name" value="ACYL-COA DEHYDROGENASE"/>
    <property type="match status" value="1"/>
</dbReference>
<evidence type="ECO:0000313" key="13">
    <source>
        <dbReference type="Proteomes" id="UP000318307"/>
    </source>
</evidence>
<dbReference type="Gene3D" id="1.20.140.10">
    <property type="entry name" value="Butyryl-CoA Dehydrogenase, subunit A, domain 3"/>
    <property type="match status" value="1"/>
</dbReference>
<feature type="domain" description="Acyl-CoA dehydrogenase/oxidase C-terminal" evidence="8">
    <location>
        <begin position="287"/>
        <end position="457"/>
    </location>
</feature>
<evidence type="ECO:0008006" key="14">
    <source>
        <dbReference type="Google" id="ProtNLM"/>
    </source>
</evidence>
<keyword evidence="4 7" id="KW-0285">Flavoprotein</keyword>
<dbReference type="InterPro" id="IPR046373">
    <property type="entry name" value="Acyl-CoA_Oxase/DH_mid-dom_sf"/>
</dbReference>
<evidence type="ECO:0000256" key="6">
    <source>
        <dbReference type="ARBA" id="ARBA00023002"/>
    </source>
</evidence>
<comment type="cofactor">
    <cofactor evidence="1 7">
        <name>FAD</name>
        <dbReference type="ChEBI" id="CHEBI:57692"/>
    </cofactor>
</comment>
<evidence type="ECO:0000256" key="7">
    <source>
        <dbReference type="RuleBase" id="RU362125"/>
    </source>
</evidence>
<evidence type="ECO:0000259" key="9">
    <source>
        <dbReference type="Pfam" id="PF02770"/>
    </source>
</evidence>
<dbReference type="InterPro" id="IPR037069">
    <property type="entry name" value="AcylCoA_DH/ox_N_sf"/>
</dbReference>
<evidence type="ECO:0000256" key="2">
    <source>
        <dbReference type="ARBA" id="ARBA00009347"/>
    </source>
</evidence>
<feature type="domain" description="Acyl-CoA dehydrogenase/oxidase N-terminal" evidence="10">
    <location>
        <begin position="64"/>
        <end position="159"/>
    </location>
</feature>
<dbReference type="GO" id="GO:0003995">
    <property type="term" value="F:acyl-CoA dehydrogenase activity"/>
    <property type="evidence" value="ECO:0007669"/>
    <property type="project" value="InterPro"/>
</dbReference>
<evidence type="ECO:0000259" key="8">
    <source>
        <dbReference type="Pfam" id="PF00441"/>
    </source>
</evidence>
<keyword evidence="5 7" id="KW-0274">FAD</keyword>
<comment type="similarity">
    <text evidence="2 7">Belongs to the acyl-CoA dehydrogenase family.</text>
</comment>
<evidence type="ECO:0000256" key="4">
    <source>
        <dbReference type="ARBA" id="ARBA00022630"/>
    </source>
</evidence>
<dbReference type="Pfam" id="PF00441">
    <property type="entry name" value="Acyl-CoA_dh_1"/>
    <property type="match status" value="1"/>
</dbReference>
<keyword evidence="13" id="KW-1185">Reference proteome</keyword>
<comment type="caution">
    <text evidence="12">The sequence shown here is derived from an EMBL/GenBank/DDBJ whole genome shotgun (WGS) entry which is preliminary data.</text>
</comment>
<evidence type="ECO:0000259" key="10">
    <source>
        <dbReference type="Pfam" id="PF02771"/>
    </source>
</evidence>
<dbReference type="Proteomes" id="UP000318307">
    <property type="component" value="Unassembled WGS sequence"/>
</dbReference>
<dbReference type="GO" id="GO:0050660">
    <property type="term" value="F:flavin adenine dinucleotide binding"/>
    <property type="evidence" value="ECO:0007669"/>
    <property type="project" value="InterPro"/>
</dbReference>
<name>A0A562S646_9BACT</name>
<dbReference type="Pfam" id="PF02771">
    <property type="entry name" value="Acyl-CoA_dh_N"/>
    <property type="match status" value="1"/>
</dbReference>
<reference evidence="12 13" key="1">
    <citation type="submission" date="2019-07" db="EMBL/GenBank/DDBJ databases">
        <title>Genome sequencing of 100 strains of the haloalkaliphilic chemolithoautotrophic sulfur-oxidizing bacterium Thioalkalivibrio.</title>
        <authorList>
            <person name="Muyzer G."/>
        </authorList>
    </citation>
    <scope>NUCLEOTIDE SEQUENCE [LARGE SCALE GENOMIC DNA]</scope>
    <source>
        <strain evidence="12 13">ASO4-4</strain>
    </source>
</reference>
<dbReference type="Pfam" id="PF12806">
    <property type="entry name" value="Acyl-CoA_dh_C"/>
    <property type="match status" value="1"/>
</dbReference>
<evidence type="ECO:0000313" key="12">
    <source>
        <dbReference type="EMBL" id="TWI76831.1"/>
    </source>
</evidence>
<dbReference type="SUPFAM" id="SSF47203">
    <property type="entry name" value="Acyl-CoA dehydrogenase C-terminal domain-like"/>
    <property type="match status" value="1"/>
</dbReference>
<dbReference type="InterPro" id="IPR052166">
    <property type="entry name" value="Diverse_Acyl-CoA_DH"/>
</dbReference>
<accession>A0A562S646</accession>
<dbReference type="AlphaFoldDB" id="A0A562S646"/>
<dbReference type="PANTHER" id="PTHR42803:SF1">
    <property type="entry name" value="BROAD-SPECIFICITY LINEAR ACYL-COA DEHYDROGENASE FADE5"/>
    <property type="match status" value="1"/>
</dbReference>
<dbReference type="InterPro" id="IPR009100">
    <property type="entry name" value="AcylCoA_DH/oxidase_NM_dom_sf"/>
</dbReference>
<feature type="domain" description="Acyl-CoA oxidase/dehydrogenase middle" evidence="9">
    <location>
        <begin position="165"/>
        <end position="272"/>
    </location>
</feature>
<evidence type="ECO:0000259" key="11">
    <source>
        <dbReference type="Pfam" id="PF12806"/>
    </source>
</evidence>
<dbReference type="SUPFAM" id="SSF56645">
    <property type="entry name" value="Acyl-CoA dehydrogenase NM domain-like"/>
    <property type="match status" value="1"/>
</dbReference>
<dbReference type="Gene3D" id="1.10.540.10">
    <property type="entry name" value="Acyl-CoA dehydrogenase/oxidase, N-terminal domain"/>
    <property type="match status" value="1"/>
</dbReference>